<evidence type="ECO:0000256" key="1">
    <source>
        <dbReference type="SAM" id="MobiDB-lite"/>
    </source>
</evidence>
<feature type="region of interest" description="Disordered" evidence="1">
    <location>
        <begin position="126"/>
        <end position="146"/>
    </location>
</feature>
<evidence type="ECO:0000313" key="2">
    <source>
        <dbReference type="EnsemblPlants" id="ONIVA01G17380.1"/>
    </source>
</evidence>
<protein>
    <submittedName>
        <fullName evidence="2">Uncharacterized protein</fullName>
    </submittedName>
</protein>
<sequence>MARRPARGVTTMTTKAQASGLWQVEVPVSERAYSSSSPAPTHKVIVHDRQIGVVHEFVVPQRGAGPVHSAHRGGAGHHAALRVPPWQAPILVAVLTVGHEVLTGANSLSLSRSLLAAMQCLHDHDAPRHRREGHAAPAVGGPHRQR</sequence>
<accession>A0A0E0FLE9</accession>
<dbReference type="Proteomes" id="UP000006591">
    <property type="component" value="Chromosome 1"/>
</dbReference>
<name>A0A0E0FLE9_ORYNI</name>
<organism evidence="2">
    <name type="scientific">Oryza nivara</name>
    <name type="common">Indian wild rice</name>
    <name type="synonym">Oryza sativa f. spontanea</name>
    <dbReference type="NCBI Taxonomy" id="4536"/>
    <lineage>
        <taxon>Eukaryota</taxon>
        <taxon>Viridiplantae</taxon>
        <taxon>Streptophyta</taxon>
        <taxon>Embryophyta</taxon>
        <taxon>Tracheophyta</taxon>
        <taxon>Spermatophyta</taxon>
        <taxon>Magnoliopsida</taxon>
        <taxon>Liliopsida</taxon>
        <taxon>Poales</taxon>
        <taxon>Poaceae</taxon>
        <taxon>BOP clade</taxon>
        <taxon>Oryzoideae</taxon>
        <taxon>Oryzeae</taxon>
        <taxon>Oryzinae</taxon>
        <taxon>Oryza</taxon>
    </lineage>
</organism>
<evidence type="ECO:0000313" key="3">
    <source>
        <dbReference type="Proteomes" id="UP000006591"/>
    </source>
</evidence>
<dbReference type="STRING" id="4536.A0A0E0FLE9"/>
<dbReference type="EnsemblPlants" id="ONIVA01G17380.1">
    <property type="protein sequence ID" value="ONIVA01G17380.1"/>
    <property type="gene ID" value="ONIVA01G17380"/>
</dbReference>
<dbReference type="Gramene" id="ONIVA01G17380.1">
    <property type="protein sequence ID" value="ONIVA01G17380.1"/>
    <property type="gene ID" value="ONIVA01G17380"/>
</dbReference>
<reference evidence="2" key="2">
    <citation type="submission" date="2018-04" db="EMBL/GenBank/DDBJ databases">
        <title>OnivRS2 (Oryza nivara Reference Sequence Version 2).</title>
        <authorList>
            <person name="Zhang J."/>
            <person name="Kudrna D."/>
            <person name="Lee S."/>
            <person name="Talag J."/>
            <person name="Rajasekar S."/>
            <person name="Welchert J."/>
            <person name="Hsing Y.-I."/>
            <person name="Wing R.A."/>
        </authorList>
    </citation>
    <scope>NUCLEOTIDE SEQUENCE [LARGE SCALE GENOMIC DNA]</scope>
</reference>
<dbReference type="AlphaFoldDB" id="A0A0E0FLE9"/>
<keyword evidence="3" id="KW-1185">Reference proteome</keyword>
<reference evidence="2" key="1">
    <citation type="submission" date="2015-04" db="UniProtKB">
        <authorList>
            <consortium name="EnsemblPlants"/>
        </authorList>
    </citation>
    <scope>IDENTIFICATION</scope>
    <source>
        <strain evidence="2">SL10</strain>
    </source>
</reference>
<proteinExistence type="predicted"/>
<dbReference type="HOGENOM" id="CLU_1780418_0_0_1"/>